<proteinExistence type="predicted"/>
<reference evidence="1" key="1">
    <citation type="journal article" date="2021" name="Proc. Natl. Acad. Sci. U.S.A.">
        <title>A Catalog of Tens of Thousands of Viruses from Human Metagenomes Reveals Hidden Associations with Chronic Diseases.</title>
        <authorList>
            <person name="Tisza M.J."/>
            <person name="Buck C.B."/>
        </authorList>
    </citation>
    <scope>NUCLEOTIDE SEQUENCE</scope>
    <source>
        <strain evidence="1">CtMqy3</strain>
    </source>
</reference>
<organism evidence="1">
    <name type="scientific">Microviridae sp. ctMqy3</name>
    <dbReference type="NCBI Taxonomy" id="2824995"/>
    <lineage>
        <taxon>Viruses</taxon>
        <taxon>Monodnaviria</taxon>
        <taxon>Sangervirae</taxon>
        <taxon>Phixviricota</taxon>
        <taxon>Malgrandaviricetes</taxon>
        <taxon>Petitvirales</taxon>
        <taxon>Microviridae</taxon>
    </lineage>
</organism>
<dbReference type="EMBL" id="BK016253">
    <property type="protein sequence ID" value="DAG05240.1"/>
    <property type="molecule type" value="Genomic_DNA"/>
</dbReference>
<accession>A0A8S5VEY9</accession>
<protein>
    <submittedName>
        <fullName evidence="1">Uncharacterized protein</fullName>
    </submittedName>
</protein>
<sequence length="32" mass="3279">MPAALCALVPQNFSLTSVTVRETALSTACVLA</sequence>
<evidence type="ECO:0000313" key="1">
    <source>
        <dbReference type="EMBL" id="DAG05240.1"/>
    </source>
</evidence>
<name>A0A8S5VEY9_9VIRU</name>